<dbReference type="Proteomes" id="UP001153069">
    <property type="component" value="Unassembled WGS sequence"/>
</dbReference>
<proteinExistence type="predicted"/>
<evidence type="ECO:0000313" key="5">
    <source>
        <dbReference type="Proteomes" id="UP001153069"/>
    </source>
</evidence>
<comment type="caution">
    <text evidence="4">The sequence shown here is derived from an EMBL/GenBank/DDBJ whole genome shotgun (WGS) entry which is preliminary data.</text>
</comment>
<dbReference type="EMBL" id="CAICTM010000009">
    <property type="protein sequence ID" value="CAB9496736.1"/>
    <property type="molecule type" value="Genomic_DNA"/>
</dbReference>
<feature type="signal peptide" evidence="3">
    <location>
        <begin position="1"/>
        <end position="29"/>
    </location>
</feature>
<evidence type="ECO:0000256" key="2">
    <source>
        <dbReference type="SAM" id="Phobius"/>
    </source>
</evidence>
<feature type="transmembrane region" description="Helical" evidence="2">
    <location>
        <begin position="565"/>
        <end position="583"/>
    </location>
</feature>
<reference evidence="4" key="1">
    <citation type="submission" date="2020-06" db="EMBL/GenBank/DDBJ databases">
        <authorList>
            <consortium name="Plant Systems Biology data submission"/>
        </authorList>
    </citation>
    <scope>NUCLEOTIDE SEQUENCE</scope>
    <source>
        <strain evidence="4">D6</strain>
    </source>
</reference>
<feature type="transmembrane region" description="Helical" evidence="2">
    <location>
        <begin position="492"/>
        <end position="513"/>
    </location>
</feature>
<evidence type="ECO:0000256" key="1">
    <source>
        <dbReference type="SAM" id="MobiDB-lite"/>
    </source>
</evidence>
<dbReference type="Gene3D" id="1.10.150.50">
    <property type="entry name" value="Transcription Factor, Ets-1"/>
    <property type="match status" value="1"/>
</dbReference>
<feature type="region of interest" description="Disordered" evidence="1">
    <location>
        <begin position="700"/>
        <end position="731"/>
    </location>
</feature>
<dbReference type="OrthoDB" id="57180at2759"/>
<keyword evidence="2" id="KW-0812">Transmembrane</keyword>
<sequence>MCCNRVSLPSLLVIIVVVLVALQVEVVTGQEESQSEASSAGGIQIFDITFGESATLEEEETSTDDLNKTNYVVRPVDRCLAQATYCIPVATFSHLPEFGQNPATLNPSERQALKDGYLRYMTRLKMHLDDLALVLSEALVEQYDEVQTATTLMVTIEGPDVTVGMYSLGVVINDLGQIDYLKGEFVVDLRIYIHKVQVGGPHHDVRSAINAMWTSRNQTTVASPDPEEDEGHVRLLPDEYLYVKDNVDEKQVLLTDGRCSDDAYDSMQPLPMSEYRALSGGIYVDGISDFKIKLNPISDGNDNLLFVEGKALPLKFQPRNRKFFPFQVNLLDILVFSYPAGIFSNQAPELSTFCINGPFTGFKEPIPSLPDQGKLTLIPYMKVVHIAPWFNEGYPQMELQDTGHSVAHEDISERAFQAGSFRVVYRNQASFGWMILLPFLFTAFTTQLQWMVTTPENCSASSMITSVLLIQNVVGSQKPYTGHQTIVSETIYLTYAVTGIYVTAVAIMTFINITKNTGKIDYIANHQKTIFQYLRLLGLLTTPLYIPVMVFQTDSATGEQDRYTWLWPLVGSLCAAVFLGKFLRDIHLAFSKGKDNGDTPKEPVDYEQIDLSTKAVTSLTAEEVKIWMSTCKDLEDVSPFDKEELSVIAHKFYEAKIDGNALLRTAADPKIMVQFVGLSIGEALNISDAFEKLKRGQSIRLEEGQEGPFPSSLEKPYENDGEGQHESYHQA</sequence>
<keyword evidence="5" id="KW-1185">Reference proteome</keyword>
<keyword evidence="2" id="KW-1133">Transmembrane helix</keyword>
<dbReference type="AlphaFoldDB" id="A0A9N8H101"/>
<accession>A0A9N8H101</accession>
<keyword evidence="2" id="KW-0472">Membrane</keyword>
<name>A0A9N8H101_9STRA</name>
<keyword evidence="3" id="KW-0732">Signal</keyword>
<gene>
    <name evidence="4" type="ORF">SEMRO_9_G007020.1</name>
</gene>
<evidence type="ECO:0000256" key="3">
    <source>
        <dbReference type="SAM" id="SignalP"/>
    </source>
</evidence>
<evidence type="ECO:0000313" key="4">
    <source>
        <dbReference type="EMBL" id="CAB9496736.1"/>
    </source>
</evidence>
<feature type="chain" id="PRO_5040373947" evidence="3">
    <location>
        <begin position="30"/>
        <end position="731"/>
    </location>
</feature>
<feature type="transmembrane region" description="Helical" evidence="2">
    <location>
        <begin position="533"/>
        <end position="553"/>
    </location>
</feature>
<dbReference type="InterPro" id="IPR013761">
    <property type="entry name" value="SAM/pointed_sf"/>
</dbReference>
<protein>
    <submittedName>
        <fullName evidence="4">Uncharacterized protein</fullName>
    </submittedName>
</protein>
<organism evidence="4 5">
    <name type="scientific">Seminavis robusta</name>
    <dbReference type="NCBI Taxonomy" id="568900"/>
    <lineage>
        <taxon>Eukaryota</taxon>
        <taxon>Sar</taxon>
        <taxon>Stramenopiles</taxon>
        <taxon>Ochrophyta</taxon>
        <taxon>Bacillariophyta</taxon>
        <taxon>Bacillariophyceae</taxon>
        <taxon>Bacillariophycidae</taxon>
        <taxon>Naviculales</taxon>
        <taxon>Naviculaceae</taxon>
        <taxon>Seminavis</taxon>
    </lineage>
</organism>
<feature type="compositionally biased region" description="Basic and acidic residues" evidence="1">
    <location>
        <begin position="715"/>
        <end position="731"/>
    </location>
</feature>